<reference evidence="2 3" key="1">
    <citation type="journal article" date="2016" name="Environ. Microbiol.">
        <title>New Methyloceanibacter diversity from North Sea sediments includes methanotroph containing solely the soluble methane monooxygenase.</title>
        <authorList>
            <person name="Vekeman B."/>
            <person name="Kerckhof F.M."/>
            <person name="Cremers G."/>
            <person name="de Vos P."/>
            <person name="Vandamme P."/>
            <person name="Boon N."/>
            <person name="Op den Camp H.J."/>
            <person name="Heylen K."/>
        </authorList>
    </citation>
    <scope>NUCLEOTIDE SEQUENCE [LARGE SCALE GENOMIC DNA]</scope>
    <source>
        <strain evidence="2 3">R-67175</strain>
    </source>
</reference>
<dbReference type="InterPro" id="IPR037523">
    <property type="entry name" value="VOC_core"/>
</dbReference>
<keyword evidence="3" id="KW-1185">Reference proteome</keyword>
<dbReference type="RefSeq" id="WP_069441329.1">
    <property type="nucleotide sequence ID" value="NZ_LPWF01000016.1"/>
</dbReference>
<name>A0A1E3W3S2_9HYPH</name>
<dbReference type="PANTHER" id="PTHR41294">
    <property type="entry name" value="CADMIUM-INDUCED PROTEIN CADI"/>
    <property type="match status" value="1"/>
</dbReference>
<dbReference type="Pfam" id="PF00903">
    <property type="entry name" value="Glyoxalase"/>
    <property type="match status" value="1"/>
</dbReference>
<evidence type="ECO:0000313" key="2">
    <source>
        <dbReference type="EMBL" id="ODR99786.1"/>
    </source>
</evidence>
<dbReference type="InterPro" id="IPR052393">
    <property type="entry name" value="Cadmium-induced_rsp"/>
</dbReference>
<dbReference type="Gene3D" id="3.10.180.10">
    <property type="entry name" value="2,3-Dihydroxybiphenyl 1,2-Dioxygenase, domain 1"/>
    <property type="match status" value="1"/>
</dbReference>
<dbReference type="PANTHER" id="PTHR41294:SF1">
    <property type="entry name" value="CADMIUM-INDUCED PROTEIN CADI"/>
    <property type="match status" value="1"/>
</dbReference>
<dbReference type="EMBL" id="LPWF01000016">
    <property type="protein sequence ID" value="ODR99786.1"/>
    <property type="molecule type" value="Genomic_DNA"/>
</dbReference>
<accession>A0A1E3W3S2</accession>
<evidence type="ECO:0000259" key="1">
    <source>
        <dbReference type="PROSITE" id="PS51819"/>
    </source>
</evidence>
<dbReference type="AlphaFoldDB" id="A0A1E3W3S2"/>
<dbReference type="GO" id="GO:0046686">
    <property type="term" value="P:response to cadmium ion"/>
    <property type="evidence" value="ECO:0007669"/>
    <property type="project" value="TreeGrafter"/>
</dbReference>
<evidence type="ECO:0000313" key="3">
    <source>
        <dbReference type="Proteomes" id="UP000094472"/>
    </source>
</evidence>
<dbReference type="CDD" id="cd06587">
    <property type="entry name" value="VOC"/>
    <property type="match status" value="1"/>
</dbReference>
<sequence>MTPSFTHCAMHVADLGQSIDFYERYCGMKIVKEHGACDKRVVWLASPGAEQRFVLVLLGGGPPRDQDADDMTHYGFGVASRADIDAIAAKAKAEGLLHWEPRDYAPPTGYLCGVKDPTGYIIEFSYGQPLGPHAKDEPRRA</sequence>
<organism evidence="2 3">
    <name type="scientific">Methyloceanibacter superfactus</name>
    <dbReference type="NCBI Taxonomy" id="1774969"/>
    <lineage>
        <taxon>Bacteria</taxon>
        <taxon>Pseudomonadati</taxon>
        <taxon>Pseudomonadota</taxon>
        <taxon>Alphaproteobacteria</taxon>
        <taxon>Hyphomicrobiales</taxon>
        <taxon>Hyphomicrobiaceae</taxon>
        <taxon>Methyloceanibacter</taxon>
    </lineage>
</organism>
<comment type="caution">
    <text evidence="2">The sequence shown here is derived from an EMBL/GenBank/DDBJ whole genome shotgun (WGS) entry which is preliminary data.</text>
</comment>
<dbReference type="OrthoDB" id="2613830at2"/>
<protein>
    <recommendedName>
        <fullName evidence="1">VOC domain-containing protein</fullName>
    </recommendedName>
</protein>
<feature type="domain" description="VOC" evidence="1">
    <location>
        <begin position="4"/>
        <end position="127"/>
    </location>
</feature>
<dbReference type="InterPro" id="IPR004360">
    <property type="entry name" value="Glyas_Fos-R_dOase_dom"/>
</dbReference>
<dbReference type="STRING" id="1774969.AUC69_08305"/>
<dbReference type="InterPro" id="IPR029068">
    <property type="entry name" value="Glyas_Bleomycin-R_OHBP_Dase"/>
</dbReference>
<dbReference type="Proteomes" id="UP000094472">
    <property type="component" value="Unassembled WGS sequence"/>
</dbReference>
<proteinExistence type="predicted"/>
<gene>
    <name evidence="2" type="ORF">AUC69_08305</name>
</gene>
<dbReference type="PROSITE" id="PS51819">
    <property type="entry name" value="VOC"/>
    <property type="match status" value="1"/>
</dbReference>
<dbReference type="SUPFAM" id="SSF54593">
    <property type="entry name" value="Glyoxalase/Bleomycin resistance protein/Dihydroxybiphenyl dioxygenase"/>
    <property type="match status" value="1"/>
</dbReference>